<dbReference type="Gene3D" id="2.170.220.10">
    <property type="match status" value="1"/>
</dbReference>
<dbReference type="PANTHER" id="PTHR43326">
    <property type="entry name" value="METHIONYL-TRNA SYNTHETASE"/>
    <property type="match status" value="1"/>
</dbReference>
<dbReference type="InterPro" id="IPR015413">
    <property type="entry name" value="Methionyl/Leucyl_tRNA_Synth"/>
</dbReference>
<keyword evidence="1 6" id="KW-0436">Ligase</keyword>
<keyword evidence="9" id="KW-1185">Reference proteome</keyword>
<dbReference type="OrthoDB" id="24670at2759"/>
<dbReference type="EMBL" id="FN668672">
    <property type="protein sequence ID" value="CBK24030.2"/>
    <property type="molecule type" value="Genomic_DNA"/>
</dbReference>
<reference evidence="8" key="1">
    <citation type="submission" date="2010-02" db="EMBL/GenBank/DDBJ databases">
        <title>Sequencing and annotation of the Blastocystis hominis genome.</title>
        <authorList>
            <person name="Wincker P."/>
        </authorList>
    </citation>
    <scope>NUCLEOTIDE SEQUENCE</scope>
    <source>
        <strain evidence="8">Singapore isolate B</strain>
    </source>
</reference>
<dbReference type="Pfam" id="PF09334">
    <property type="entry name" value="tRNA-synt_1g"/>
    <property type="match status" value="1"/>
</dbReference>
<evidence type="ECO:0000256" key="5">
    <source>
        <dbReference type="ARBA" id="ARBA00023146"/>
    </source>
</evidence>
<dbReference type="PRINTS" id="PR01041">
    <property type="entry name" value="TRNASYNTHMET"/>
</dbReference>
<dbReference type="InterPro" id="IPR033911">
    <property type="entry name" value="MetRS_core"/>
</dbReference>
<feature type="domain" description="Methionyl/Leucyl tRNA synthetase" evidence="7">
    <location>
        <begin position="32"/>
        <end position="333"/>
    </location>
</feature>
<dbReference type="FunCoup" id="D8M7J1">
    <property type="interactions" value="32"/>
</dbReference>
<evidence type="ECO:0000256" key="6">
    <source>
        <dbReference type="RuleBase" id="RU363039"/>
    </source>
</evidence>
<keyword evidence="3 6" id="KW-0067">ATP-binding</keyword>
<accession>D8M7J1</accession>
<dbReference type="AlphaFoldDB" id="D8M7J1"/>
<keyword evidence="2 6" id="KW-0547">Nucleotide-binding</keyword>
<evidence type="ECO:0000256" key="1">
    <source>
        <dbReference type="ARBA" id="ARBA00022598"/>
    </source>
</evidence>
<comment type="similarity">
    <text evidence="6">Belongs to the class-I aminoacyl-tRNA synthetase family.</text>
</comment>
<keyword evidence="4 6" id="KW-0648">Protein biosynthesis</keyword>
<evidence type="ECO:0000313" key="8">
    <source>
        <dbReference type="EMBL" id="CBK24030.2"/>
    </source>
</evidence>
<gene>
    <name evidence="8" type="ORF">GSBLH_T00003822001</name>
</gene>
<dbReference type="RefSeq" id="XP_012898078.1">
    <property type="nucleotide sequence ID" value="XM_013042624.1"/>
</dbReference>
<proteinExistence type="inferred from homology"/>
<evidence type="ECO:0000256" key="4">
    <source>
        <dbReference type="ARBA" id="ARBA00022917"/>
    </source>
</evidence>
<protein>
    <submittedName>
        <fullName evidence="8">Methionyl-tRNA synthetase</fullName>
    </submittedName>
</protein>
<dbReference type="GO" id="GO:0004825">
    <property type="term" value="F:methionine-tRNA ligase activity"/>
    <property type="evidence" value="ECO:0007669"/>
    <property type="project" value="InterPro"/>
</dbReference>
<dbReference type="OMA" id="RNSAYHC"/>
<dbReference type="PANTHER" id="PTHR43326:SF1">
    <property type="entry name" value="METHIONINE--TRNA LIGASE, MITOCHONDRIAL"/>
    <property type="match status" value="1"/>
</dbReference>
<dbReference type="GO" id="GO:0006431">
    <property type="term" value="P:methionyl-tRNA aminoacylation"/>
    <property type="evidence" value="ECO:0007669"/>
    <property type="project" value="InterPro"/>
</dbReference>
<dbReference type="Gene3D" id="3.40.50.620">
    <property type="entry name" value="HUPs"/>
    <property type="match status" value="1"/>
</dbReference>
<dbReference type="InterPro" id="IPR023457">
    <property type="entry name" value="Met-tRNA_synth_2"/>
</dbReference>
<dbReference type="InParanoid" id="D8M7J1"/>
<sequence>MLRSFSSFLRRGGSLARFSSTKVINEHFGVKVSTPIYYVNGEPHLGHIYSTALADAICRWEQMKGKSTFLTTGTDEHGQKVQKEAEKKHMEVKNYCDSIASVFQSELSHYDLQLGRFIRTTDPDHVDLVHQVWNELQRNGDLYEASYRGYYCRSDEAFLTESQIYEENGQKFSKESRNPVELVEERNWMFRRLYWRFCAPIATGWSSARSSHAQIVPSSCFNSMIRTIEESAQDLSVSRPLSRVPWAIDVDGRDGVYVWIDALTNYLTTSETRSFDSVLHVFGKDIAKFHCYFYPCLLLALHRKLPDRMICHSHWTVNGTKMSKSKGNYVPLQALRRFVRVFIGMGPRSMESCFAGIC</sequence>
<evidence type="ECO:0000313" key="9">
    <source>
        <dbReference type="Proteomes" id="UP000008312"/>
    </source>
</evidence>
<keyword evidence="5 6" id="KW-0030">Aminoacyl-tRNA synthetase</keyword>
<name>D8M7J1_BLAHO</name>
<evidence type="ECO:0000256" key="3">
    <source>
        <dbReference type="ARBA" id="ARBA00022840"/>
    </source>
</evidence>
<dbReference type="SUPFAM" id="SSF52374">
    <property type="entry name" value="Nucleotidylyl transferase"/>
    <property type="match status" value="1"/>
</dbReference>
<evidence type="ECO:0000256" key="2">
    <source>
        <dbReference type="ARBA" id="ARBA00022741"/>
    </source>
</evidence>
<dbReference type="GeneID" id="24920884"/>
<dbReference type="InterPro" id="IPR014729">
    <property type="entry name" value="Rossmann-like_a/b/a_fold"/>
</dbReference>
<evidence type="ECO:0000259" key="7">
    <source>
        <dbReference type="Pfam" id="PF09334"/>
    </source>
</evidence>
<dbReference type="GO" id="GO:0005524">
    <property type="term" value="F:ATP binding"/>
    <property type="evidence" value="ECO:0007669"/>
    <property type="project" value="UniProtKB-KW"/>
</dbReference>
<dbReference type="Proteomes" id="UP000008312">
    <property type="component" value="Unassembled WGS sequence"/>
</dbReference>
<organism evidence="8">
    <name type="scientific">Blastocystis hominis</name>
    <dbReference type="NCBI Taxonomy" id="12968"/>
    <lineage>
        <taxon>Eukaryota</taxon>
        <taxon>Sar</taxon>
        <taxon>Stramenopiles</taxon>
        <taxon>Bigyra</taxon>
        <taxon>Opalozoa</taxon>
        <taxon>Opalinata</taxon>
        <taxon>Blastocystidae</taxon>
        <taxon>Blastocystis</taxon>
    </lineage>
</organism>